<evidence type="ECO:0008006" key="3">
    <source>
        <dbReference type="Google" id="ProtNLM"/>
    </source>
</evidence>
<evidence type="ECO:0000313" key="1">
    <source>
        <dbReference type="EMBL" id="GEB03492.1"/>
    </source>
</evidence>
<accession>A0A4Y3M2H2</accession>
<reference evidence="1 2" key="1">
    <citation type="submission" date="2019-06" db="EMBL/GenBank/DDBJ databases">
        <title>Whole genome shotgun sequence of Gluconobacter roseus NBRC 3990.</title>
        <authorList>
            <person name="Hosoyama A."/>
            <person name="Uohara A."/>
            <person name="Ohji S."/>
            <person name="Ichikawa N."/>
        </authorList>
    </citation>
    <scope>NUCLEOTIDE SEQUENCE [LARGE SCALE GENOMIC DNA]</scope>
    <source>
        <strain evidence="1 2">NBRC 3990</strain>
    </source>
</reference>
<evidence type="ECO:0000313" key="2">
    <source>
        <dbReference type="Proteomes" id="UP000320772"/>
    </source>
</evidence>
<protein>
    <recommendedName>
        <fullName evidence="3">Lipocalin-like domain-containing protein</fullName>
    </recommendedName>
</protein>
<dbReference type="STRING" id="586239.AD943_03950"/>
<gene>
    <name evidence="1" type="ORF">GRO01_10680</name>
</gene>
<proteinExistence type="predicted"/>
<dbReference type="Proteomes" id="UP000320772">
    <property type="component" value="Unassembled WGS sequence"/>
</dbReference>
<comment type="caution">
    <text evidence="1">The sequence shown here is derived from an EMBL/GenBank/DDBJ whole genome shotgun (WGS) entry which is preliminary data.</text>
</comment>
<organism evidence="1 2">
    <name type="scientific">Gluconobacter roseus NBRC 3990</name>
    <dbReference type="NCBI Taxonomy" id="1307950"/>
    <lineage>
        <taxon>Bacteria</taxon>
        <taxon>Pseudomonadati</taxon>
        <taxon>Pseudomonadota</taxon>
        <taxon>Alphaproteobacteria</taxon>
        <taxon>Acetobacterales</taxon>
        <taxon>Acetobacteraceae</taxon>
        <taxon>Gluconobacter</taxon>
    </lineage>
</organism>
<name>A0A4Y3M2H2_9PROT</name>
<dbReference type="AlphaFoldDB" id="A0A4Y3M2H2"/>
<dbReference type="EMBL" id="BJLY01000002">
    <property type="protein sequence ID" value="GEB03492.1"/>
    <property type="molecule type" value="Genomic_DNA"/>
</dbReference>
<sequence>MMSEAFNGVWVIENASSSWSDGNFPPDMRLKLWLTFRDGRLVYHSENDTDKSQPVRTLDYDTPLTGEVSPLRGSTRFDSVRVRQISEREFEILEMLGDDVIVAAYWRFSDDAKNLWRWGVGKSPEGRSRSYEELFIRQD</sequence>
<keyword evidence="2" id="KW-1185">Reference proteome</keyword>